<dbReference type="OrthoDB" id="342281at2759"/>
<evidence type="ECO:0000313" key="9">
    <source>
        <dbReference type="Proteomes" id="UP000054321"/>
    </source>
</evidence>
<protein>
    <recommendedName>
        <fullName evidence="7">SUN domain-containing protein</fullName>
    </recommendedName>
</protein>
<dbReference type="Pfam" id="PF07738">
    <property type="entry name" value="Sad1_UNC"/>
    <property type="match status" value="1"/>
</dbReference>
<accession>A0A0C3CMY6</accession>
<feature type="compositionally biased region" description="Low complexity" evidence="5">
    <location>
        <begin position="34"/>
        <end position="52"/>
    </location>
</feature>
<evidence type="ECO:0000256" key="2">
    <source>
        <dbReference type="ARBA" id="ARBA00022692"/>
    </source>
</evidence>
<organism evidence="8 9">
    <name type="scientific">Oidiodendron maius (strain Zn)</name>
    <dbReference type="NCBI Taxonomy" id="913774"/>
    <lineage>
        <taxon>Eukaryota</taxon>
        <taxon>Fungi</taxon>
        <taxon>Dikarya</taxon>
        <taxon>Ascomycota</taxon>
        <taxon>Pezizomycotina</taxon>
        <taxon>Leotiomycetes</taxon>
        <taxon>Leotiomycetes incertae sedis</taxon>
        <taxon>Myxotrichaceae</taxon>
        <taxon>Oidiodendron</taxon>
    </lineage>
</organism>
<dbReference type="InParanoid" id="A0A0C3CMY6"/>
<keyword evidence="9" id="KW-1185">Reference proteome</keyword>
<dbReference type="STRING" id="913774.A0A0C3CMY6"/>
<dbReference type="InterPro" id="IPR045119">
    <property type="entry name" value="SUN1-5"/>
</dbReference>
<feature type="transmembrane region" description="Helical" evidence="6">
    <location>
        <begin position="215"/>
        <end position="240"/>
    </location>
</feature>
<evidence type="ECO:0000256" key="4">
    <source>
        <dbReference type="ARBA" id="ARBA00023136"/>
    </source>
</evidence>
<keyword evidence="4 6" id="KW-0472">Membrane</keyword>
<name>A0A0C3CMY6_OIDMZ</name>
<dbReference type="PROSITE" id="PS51469">
    <property type="entry name" value="SUN"/>
    <property type="match status" value="1"/>
</dbReference>
<dbReference type="Proteomes" id="UP000054321">
    <property type="component" value="Unassembled WGS sequence"/>
</dbReference>
<dbReference type="PANTHER" id="PTHR12911">
    <property type="entry name" value="SAD1/UNC-84-LIKE PROTEIN-RELATED"/>
    <property type="match status" value="1"/>
</dbReference>
<dbReference type="HOGENOM" id="CLU_021159_1_0_1"/>
<feature type="domain" description="SUN" evidence="7">
    <location>
        <begin position="553"/>
        <end position="751"/>
    </location>
</feature>
<dbReference type="InterPro" id="IPR012919">
    <property type="entry name" value="SUN_dom"/>
</dbReference>
<evidence type="ECO:0000313" key="8">
    <source>
        <dbReference type="EMBL" id="KIN00374.1"/>
    </source>
</evidence>
<dbReference type="PANTHER" id="PTHR12911:SF8">
    <property type="entry name" value="KLAROID PROTEIN-RELATED"/>
    <property type="match status" value="1"/>
</dbReference>
<evidence type="ECO:0000259" key="7">
    <source>
        <dbReference type="PROSITE" id="PS51469"/>
    </source>
</evidence>
<feature type="compositionally biased region" description="Polar residues" evidence="5">
    <location>
        <begin position="56"/>
        <end position="70"/>
    </location>
</feature>
<dbReference type="AlphaFoldDB" id="A0A0C3CMY6"/>
<dbReference type="GO" id="GO:0034993">
    <property type="term" value="C:meiotic nuclear membrane microtubule tethering complex"/>
    <property type="evidence" value="ECO:0007669"/>
    <property type="project" value="TreeGrafter"/>
</dbReference>
<comment type="subcellular location">
    <subcellularLocation>
        <location evidence="1">Membrane</location>
    </subcellularLocation>
</comment>
<evidence type="ECO:0000256" key="5">
    <source>
        <dbReference type="SAM" id="MobiDB-lite"/>
    </source>
</evidence>
<evidence type="ECO:0000256" key="6">
    <source>
        <dbReference type="SAM" id="Phobius"/>
    </source>
</evidence>
<dbReference type="GO" id="GO:0043495">
    <property type="term" value="F:protein-membrane adaptor activity"/>
    <property type="evidence" value="ECO:0007669"/>
    <property type="project" value="TreeGrafter"/>
</dbReference>
<feature type="region of interest" description="Disordered" evidence="5">
    <location>
        <begin position="1"/>
        <end position="131"/>
    </location>
</feature>
<feature type="compositionally biased region" description="Low complexity" evidence="5">
    <location>
        <begin position="1"/>
        <end position="21"/>
    </location>
</feature>
<sequence>MSTTRRSTRAASRVSSAKASSPALSEQDIPPTPSTAAQRSSRKAAASAALPAVGLKTSTAYGTNSTTQPTFMRGPETRDQINDVLGGILEPVREESSPSNAGSRRGKPAGSRGRGRSRGGSAMPPPPPIERSFAHESVIFGTAGLDSSSLRADSDFDIVSEEAPAAKRFAPEIIEMQDQRPLLAEIARNTRVDLRPEIPQAAPTAARSPLRFISYFFTFLSDIISLIGEIISTIFSHIASTLDWVKDVALSVQGRMTMITVAIIIGLFGVLSQVDLQQPIRWYGALDVSHNIGQFIPYSVSHPLSVFKDGDIRDLEKRLTAAEYDIAHLKTRTSVDREAISHLEKILPDTIVCRRDEKGDLQIPNNFWLALQDKIRSDRSLLEERFEKAESQPISSTSLSRKEVISIAQKEAEQYLDKSNTKNWEKFLHTNRAQIMSWSREELDKQVANISREVLTSKSDFMSLIEQKWVDTREAILSELSPHQKTLDLIRNRIANLEKKTVGASRDEIRDIATEVLKNLIFSTQFAPLAEAHLKGTAKLGLLRVNHFSPGTGAVINPHLTSPNFVFPSMRLNMLSKFLSWMSFRPNRGPNPPESAITKWDEHGDCWCSPLNSNEKIWPALAVIISNNIYPDQVIIEHIPTTASLEPGSAPQEMELWVYIEDRTTREHLESRSMNFFAEEKHPNGMVKIGVWAYDIESSQHIQSFPLQIDLAMFGEHAYTNNLMVRIKNNWGGNRVKYACLYRVRVTGKIVEPGA</sequence>
<evidence type="ECO:0000256" key="3">
    <source>
        <dbReference type="ARBA" id="ARBA00022989"/>
    </source>
</evidence>
<dbReference type="EMBL" id="KN832877">
    <property type="protein sequence ID" value="KIN00374.1"/>
    <property type="molecule type" value="Genomic_DNA"/>
</dbReference>
<reference evidence="8 9" key="1">
    <citation type="submission" date="2014-04" db="EMBL/GenBank/DDBJ databases">
        <authorList>
            <consortium name="DOE Joint Genome Institute"/>
            <person name="Kuo A."/>
            <person name="Martino E."/>
            <person name="Perotto S."/>
            <person name="Kohler A."/>
            <person name="Nagy L.G."/>
            <person name="Floudas D."/>
            <person name="Copeland A."/>
            <person name="Barry K.W."/>
            <person name="Cichocki N."/>
            <person name="Veneault-Fourrey C."/>
            <person name="LaButti K."/>
            <person name="Lindquist E.A."/>
            <person name="Lipzen A."/>
            <person name="Lundell T."/>
            <person name="Morin E."/>
            <person name="Murat C."/>
            <person name="Sun H."/>
            <person name="Tunlid A."/>
            <person name="Henrissat B."/>
            <person name="Grigoriev I.V."/>
            <person name="Hibbett D.S."/>
            <person name="Martin F."/>
            <person name="Nordberg H.P."/>
            <person name="Cantor M.N."/>
            <person name="Hua S.X."/>
        </authorList>
    </citation>
    <scope>NUCLEOTIDE SEQUENCE [LARGE SCALE GENOMIC DNA]</scope>
    <source>
        <strain evidence="8 9">Zn</strain>
    </source>
</reference>
<feature type="transmembrane region" description="Helical" evidence="6">
    <location>
        <begin position="252"/>
        <end position="271"/>
    </location>
</feature>
<dbReference type="Gene3D" id="2.60.120.260">
    <property type="entry name" value="Galactose-binding domain-like"/>
    <property type="match status" value="1"/>
</dbReference>
<keyword evidence="3 6" id="KW-1133">Transmembrane helix</keyword>
<proteinExistence type="predicted"/>
<keyword evidence="2 6" id="KW-0812">Transmembrane</keyword>
<gene>
    <name evidence="8" type="ORF">OIDMADRAFT_180618</name>
</gene>
<evidence type="ECO:0000256" key="1">
    <source>
        <dbReference type="ARBA" id="ARBA00004370"/>
    </source>
</evidence>
<reference evidence="9" key="2">
    <citation type="submission" date="2015-01" db="EMBL/GenBank/DDBJ databases">
        <title>Evolutionary Origins and Diversification of the Mycorrhizal Mutualists.</title>
        <authorList>
            <consortium name="DOE Joint Genome Institute"/>
            <consortium name="Mycorrhizal Genomics Consortium"/>
            <person name="Kohler A."/>
            <person name="Kuo A."/>
            <person name="Nagy L.G."/>
            <person name="Floudas D."/>
            <person name="Copeland A."/>
            <person name="Barry K.W."/>
            <person name="Cichocki N."/>
            <person name="Veneault-Fourrey C."/>
            <person name="LaButti K."/>
            <person name="Lindquist E.A."/>
            <person name="Lipzen A."/>
            <person name="Lundell T."/>
            <person name="Morin E."/>
            <person name="Murat C."/>
            <person name="Riley R."/>
            <person name="Ohm R."/>
            <person name="Sun H."/>
            <person name="Tunlid A."/>
            <person name="Henrissat B."/>
            <person name="Grigoriev I.V."/>
            <person name="Hibbett D.S."/>
            <person name="Martin F."/>
        </authorList>
    </citation>
    <scope>NUCLEOTIDE SEQUENCE [LARGE SCALE GENOMIC DNA]</scope>
    <source>
        <strain evidence="9">Zn</strain>
    </source>
</reference>